<feature type="region of interest" description="Disordered" evidence="1">
    <location>
        <begin position="1"/>
        <end position="23"/>
    </location>
</feature>
<organism evidence="3 4">
    <name type="scientific">Choanephora cucurbitarum</name>
    <dbReference type="NCBI Taxonomy" id="101091"/>
    <lineage>
        <taxon>Eukaryota</taxon>
        <taxon>Fungi</taxon>
        <taxon>Fungi incertae sedis</taxon>
        <taxon>Mucoromycota</taxon>
        <taxon>Mucoromycotina</taxon>
        <taxon>Mucoromycetes</taxon>
        <taxon>Mucorales</taxon>
        <taxon>Mucorineae</taxon>
        <taxon>Choanephoraceae</taxon>
        <taxon>Choanephoroideae</taxon>
        <taxon>Choanephora</taxon>
    </lineage>
</organism>
<dbReference type="Proteomes" id="UP000093000">
    <property type="component" value="Unassembled WGS sequence"/>
</dbReference>
<accession>A0A1C7NPH6</accession>
<feature type="domain" description="Coiled-coil SMC6 And NSE5 INteracting (CANIN)" evidence="2">
    <location>
        <begin position="273"/>
        <end position="401"/>
    </location>
</feature>
<dbReference type="AlphaFoldDB" id="A0A1C7NPH6"/>
<evidence type="ECO:0000313" key="3">
    <source>
        <dbReference type="EMBL" id="OBZ91011.1"/>
    </source>
</evidence>
<reference evidence="3 4" key="1">
    <citation type="submission" date="2016-03" db="EMBL/GenBank/DDBJ databases">
        <title>Choanephora cucurbitarum.</title>
        <authorList>
            <person name="Min B."/>
            <person name="Park H."/>
            <person name="Park J.-H."/>
            <person name="Shin H.-D."/>
            <person name="Choi I.-G."/>
        </authorList>
    </citation>
    <scope>NUCLEOTIDE SEQUENCE [LARGE SCALE GENOMIC DNA]</scope>
    <source>
        <strain evidence="3 4">KUS-F28377</strain>
    </source>
</reference>
<evidence type="ECO:0000313" key="4">
    <source>
        <dbReference type="Proteomes" id="UP000093000"/>
    </source>
</evidence>
<dbReference type="InterPro" id="IPR044276">
    <property type="entry name" value="CANIN_dom"/>
</dbReference>
<dbReference type="STRING" id="101091.A0A1C7NPH6"/>
<protein>
    <recommendedName>
        <fullName evidence="2">Coiled-coil SMC6 And NSE5 INteracting (CANIN) domain-containing protein</fullName>
    </recommendedName>
</protein>
<dbReference type="EMBL" id="LUGH01000025">
    <property type="protein sequence ID" value="OBZ91011.1"/>
    <property type="molecule type" value="Genomic_DNA"/>
</dbReference>
<proteinExistence type="predicted"/>
<comment type="caution">
    <text evidence="3">The sequence shown here is derived from an EMBL/GenBank/DDBJ whole genome shotgun (WGS) entry which is preliminary data.</text>
</comment>
<sequence length="517" mass="59817">MSPNNIRLPKRTRRLRQKEADEPVIPSTVEELVSRKRQRTEMDNRLRDLFSSLDQQSEENEKLGWTGKRESDEEEERLDLIDLDDHLLLHCHEDTDTTGLENKHLLDQDHQAGIDDVMHRIALEKQTEQTRYRSFFIRSVERLEPPCLISQEEGIGLKEIHISELSATPKGIDFLFQSACLKEWHQAGWKCPHYVYQWLFQVIALAQGQKTARNAFDTLFVLWSLPGSRMETRLPHLCQQRSIRLETFKSVLVQYHASSSDLADYVVSTEPPSPQTATTVDLPLSQLGWMIRAFSFSVRLWSRAYTSYEIRYIVRLILQISLDKAGYLVIQDIQTAIDHCLSAMDSTTWETELKAIANDVCDMVEDGRHRFYLLNAVKTIYERSRYLRRMIGMVCLERALEAEVPGSLDYISTDQSLIQQIGQIFQHPQGFFMNHDRIDYEACYLRVAMLDAAIGTDDEDIKQDKEIVLKMAAQLRNIGLQIGAKLGVMKKTMANEMIQRVWGRIFYIVGKETKVAL</sequence>
<dbReference type="OrthoDB" id="245989at2759"/>
<keyword evidence="4" id="KW-1185">Reference proteome</keyword>
<feature type="compositionally biased region" description="Basic and acidic residues" evidence="1">
    <location>
        <begin position="59"/>
        <end position="71"/>
    </location>
</feature>
<gene>
    <name evidence="3" type="ORF">A0J61_00947</name>
</gene>
<evidence type="ECO:0000259" key="2">
    <source>
        <dbReference type="Pfam" id="PF14816"/>
    </source>
</evidence>
<dbReference type="InParanoid" id="A0A1C7NPH6"/>
<evidence type="ECO:0000256" key="1">
    <source>
        <dbReference type="SAM" id="MobiDB-lite"/>
    </source>
</evidence>
<dbReference type="Pfam" id="PF14816">
    <property type="entry name" value="CANIN"/>
    <property type="match status" value="1"/>
</dbReference>
<feature type="region of interest" description="Disordered" evidence="1">
    <location>
        <begin position="49"/>
        <end position="71"/>
    </location>
</feature>
<name>A0A1C7NPH6_9FUNG</name>